<dbReference type="PANTHER" id="PTHR33360">
    <property type="entry name" value="TRANSPOSASE FOR INSERTION SEQUENCE ELEMENT IS200"/>
    <property type="match status" value="1"/>
</dbReference>
<sequence length="158" mass="18623">AILPPLEVISYKLQYDYNIKDRRSTMGSVTILKYHLELTTRHQKPALQGIEQSVYKAFRQVEEVSDFRILDMRIEDGNHIHLAIKMSPRYSVSSMVNRIKGLTQHYVWQEEEDHLKQFYRGTKKKLWKDSFFCSTLGDVSEKTVLRYIEKQNGPGEKL</sequence>
<dbReference type="SUPFAM" id="SSF143422">
    <property type="entry name" value="Transposase IS200-like"/>
    <property type="match status" value="1"/>
</dbReference>
<organism evidence="2 3">
    <name type="scientific">Corynebacterium urealyticum</name>
    <dbReference type="NCBI Taxonomy" id="43771"/>
    <lineage>
        <taxon>Bacteria</taxon>
        <taxon>Bacillati</taxon>
        <taxon>Actinomycetota</taxon>
        <taxon>Actinomycetes</taxon>
        <taxon>Mycobacteriales</taxon>
        <taxon>Corynebacteriaceae</taxon>
        <taxon>Corynebacterium</taxon>
    </lineage>
</organism>
<dbReference type="GO" id="GO:0004803">
    <property type="term" value="F:transposase activity"/>
    <property type="evidence" value="ECO:0007669"/>
    <property type="project" value="InterPro"/>
</dbReference>
<dbReference type="Pfam" id="PF01797">
    <property type="entry name" value="Y1_Tnp"/>
    <property type="match status" value="1"/>
</dbReference>
<dbReference type="Proteomes" id="UP000249451">
    <property type="component" value="Unassembled WGS sequence"/>
</dbReference>
<proteinExistence type="predicted"/>
<evidence type="ECO:0000259" key="1">
    <source>
        <dbReference type="SMART" id="SM01321"/>
    </source>
</evidence>
<dbReference type="InterPro" id="IPR036515">
    <property type="entry name" value="Transposase_17_sf"/>
</dbReference>
<dbReference type="NCBIfam" id="NF033573">
    <property type="entry name" value="transpos_IS200"/>
    <property type="match status" value="1"/>
</dbReference>
<feature type="non-terminal residue" evidence="2">
    <location>
        <position position="1"/>
    </location>
</feature>
<dbReference type="SMART" id="SM01321">
    <property type="entry name" value="Y1_Tnp"/>
    <property type="match status" value="1"/>
</dbReference>
<dbReference type="InterPro" id="IPR002686">
    <property type="entry name" value="Transposase_17"/>
</dbReference>
<evidence type="ECO:0000313" key="3">
    <source>
        <dbReference type="Proteomes" id="UP000249451"/>
    </source>
</evidence>
<comment type="caution">
    <text evidence="2">The sequence shown here is derived from an EMBL/GenBank/DDBJ whole genome shotgun (WGS) entry which is preliminary data.</text>
</comment>
<evidence type="ECO:0000313" key="2">
    <source>
        <dbReference type="EMBL" id="PZO99462.1"/>
    </source>
</evidence>
<dbReference type="GO" id="GO:0006313">
    <property type="term" value="P:DNA transposition"/>
    <property type="evidence" value="ECO:0007669"/>
    <property type="project" value="InterPro"/>
</dbReference>
<dbReference type="AlphaFoldDB" id="A0A2W5B151"/>
<dbReference type="PANTHER" id="PTHR33360:SF2">
    <property type="entry name" value="TRANSPOSASE FOR INSERTION SEQUENCE ELEMENT IS200"/>
    <property type="match status" value="1"/>
</dbReference>
<reference evidence="2 3" key="1">
    <citation type="submission" date="2017-11" db="EMBL/GenBank/DDBJ databases">
        <title>Infants hospitalized years apart are colonized by the same room-sourced microbial strains.</title>
        <authorList>
            <person name="Brooks B."/>
            <person name="Olm M.R."/>
            <person name="Firek B.A."/>
            <person name="Baker R."/>
            <person name="Thomas B.C."/>
            <person name="Morowitz M.J."/>
            <person name="Banfield J.F."/>
        </authorList>
    </citation>
    <scope>NUCLEOTIDE SEQUENCE [LARGE SCALE GENOMIC DNA]</scope>
    <source>
        <strain evidence="2">S2_012_000_R3_87</strain>
    </source>
</reference>
<dbReference type="Gene3D" id="3.30.70.1290">
    <property type="entry name" value="Transposase IS200-like"/>
    <property type="match status" value="1"/>
</dbReference>
<name>A0A2W5B151_9CORY</name>
<dbReference type="GO" id="GO:0003677">
    <property type="term" value="F:DNA binding"/>
    <property type="evidence" value="ECO:0007669"/>
    <property type="project" value="InterPro"/>
</dbReference>
<gene>
    <name evidence="2" type="primary">tnpA</name>
    <name evidence="2" type="ORF">DI609_08230</name>
</gene>
<protein>
    <submittedName>
        <fullName evidence="2">IS200/IS605 family transposase</fullName>
    </submittedName>
</protein>
<dbReference type="EMBL" id="QFNY01000197">
    <property type="protein sequence ID" value="PZO99462.1"/>
    <property type="molecule type" value="Genomic_DNA"/>
</dbReference>
<feature type="domain" description="Transposase IS200-like" evidence="1">
    <location>
        <begin position="29"/>
        <end position="151"/>
    </location>
</feature>
<accession>A0A2W5B151</accession>